<feature type="region of interest" description="Disordered" evidence="2">
    <location>
        <begin position="2840"/>
        <end position="2877"/>
    </location>
</feature>
<feature type="domain" description="Duffy-antigen binding" evidence="4">
    <location>
        <begin position="865"/>
        <end position="1047"/>
    </location>
</feature>
<evidence type="ECO:0000259" key="5">
    <source>
        <dbReference type="Pfam" id="PF15445"/>
    </source>
</evidence>
<dbReference type="FunFam" id="1.10.1900.40:FF:000001">
    <property type="entry name" value="Erythrocyte membrane protein 1"/>
    <property type="match status" value="1"/>
</dbReference>
<feature type="domain" description="Duffy-binding-like" evidence="3">
    <location>
        <begin position="600"/>
        <end position="744"/>
    </location>
</feature>
<dbReference type="InterPro" id="IPR042202">
    <property type="entry name" value="Duffy-ag-bd_sf"/>
</dbReference>
<reference evidence="11" key="2">
    <citation type="submission" date="2015-07" db="EMBL/GenBank/DDBJ databases">
        <title>The genome sequence of Plasmodium falciparum IGH-CR14.</title>
        <authorList>
            <consortium name="The Broad Institute Genome Sequencing Platform"/>
            <person name="Volkman S.K."/>
            <person name="Neafsey D.E."/>
            <person name="Dash A.P."/>
            <person name="Chitnis C.E."/>
            <person name="Hartl D.L."/>
            <person name="Young S.K."/>
            <person name="Kodira C.D."/>
            <person name="Zeng Q."/>
            <person name="Koehrsen M."/>
            <person name="Godfrey P."/>
            <person name="Alvarado L."/>
            <person name="Berlin A."/>
            <person name="Borenstein D."/>
            <person name="Chen Z."/>
            <person name="Engels R."/>
            <person name="Freedman E."/>
            <person name="Gellesch M."/>
            <person name="Goldberg J."/>
            <person name="Griggs A."/>
            <person name="Gujja S."/>
            <person name="Heiman D."/>
            <person name="Hepburn T."/>
            <person name="Howarth C."/>
            <person name="Jen D."/>
            <person name="Larson L."/>
            <person name="Lewis B."/>
            <person name="Mehta T."/>
            <person name="Park D."/>
            <person name="Pearson M."/>
            <person name="Roberts A."/>
            <person name="Saif S."/>
            <person name="Shea T."/>
            <person name="Shenoy N."/>
            <person name="Sisk P."/>
            <person name="Stolte C."/>
            <person name="Sykes S."/>
            <person name="Walk T."/>
            <person name="White J."/>
            <person name="Yandava C."/>
            <person name="Wirth D.F."/>
            <person name="Nusbaum C."/>
            <person name="Birren B."/>
        </authorList>
    </citation>
    <scope>NUCLEOTIDE SEQUENCE [LARGE SCALE GENOMIC DNA]</scope>
    <source>
        <strain evidence="11">IGH-CR14</strain>
    </source>
</reference>
<evidence type="ECO:0000256" key="2">
    <source>
        <dbReference type="SAM" id="MobiDB-lite"/>
    </source>
</evidence>
<evidence type="ECO:0000259" key="4">
    <source>
        <dbReference type="Pfam" id="PF05424"/>
    </source>
</evidence>
<dbReference type="EMBL" id="GG664997">
    <property type="protein sequence ID" value="KNG74646.1"/>
    <property type="molecule type" value="Genomic_DNA"/>
</dbReference>
<dbReference type="Pfam" id="PF03011">
    <property type="entry name" value="PFEMP"/>
    <property type="match status" value="2"/>
</dbReference>
<organism evidence="10 11">
    <name type="scientific">Plasmodium falciparum IGH-CR14</name>
    <dbReference type="NCBI Taxonomy" id="580059"/>
    <lineage>
        <taxon>Eukaryota</taxon>
        <taxon>Sar</taxon>
        <taxon>Alveolata</taxon>
        <taxon>Apicomplexa</taxon>
        <taxon>Aconoidasida</taxon>
        <taxon>Haemosporida</taxon>
        <taxon>Plasmodiidae</taxon>
        <taxon>Plasmodium</taxon>
        <taxon>Plasmodium (Laverania)</taxon>
    </lineage>
</organism>
<feature type="domain" description="Plasmodium falciparum erythrocyte membrane protein-1 N-terminal segment" evidence="6">
    <location>
        <begin position="26"/>
        <end position="62"/>
    </location>
</feature>
<dbReference type="InterPro" id="IPR054595">
    <property type="entry name" value="DBL_C"/>
</dbReference>
<dbReference type="Gene3D" id="1.10.1900.40">
    <property type="entry name" value="Acidic terminal segments, variant surface antigen of PfEMP1"/>
    <property type="match status" value="2"/>
</dbReference>
<dbReference type="Gene3D" id="1.20.1310.20">
    <property type="entry name" value="Duffy-antigen binding domain"/>
    <property type="match status" value="4"/>
</dbReference>
<evidence type="ECO:0000259" key="8">
    <source>
        <dbReference type="Pfam" id="PF21807"/>
    </source>
</evidence>
<dbReference type="InterPro" id="IPR029211">
    <property type="entry name" value="PfEMP1_ATS"/>
</dbReference>
<feature type="compositionally biased region" description="Basic and acidic residues" evidence="2">
    <location>
        <begin position="2606"/>
        <end position="2618"/>
    </location>
</feature>
<feature type="compositionally biased region" description="Basic and acidic residues" evidence="2">
    <location>
        <begin position="2578"/>
        <end position="2595"/>
    </location>
</feature>
<feature type="coiled-coil region" evidence="1">
    <location>
        <begin position="401"/>
        <end position="432"/>
    </location>
</feature>
<feature type="domain" description="Duffy-binding-like" evidence="3">
    <location>
        <begin position="2377"/>
        <end position="2519"/>
    </location>
</feature>
<dbReference type="InterPro" id="IPR029210">
    <property type="entry name" value="PfEMP1_NTS"/>
</dbReference>
<dbReference type="GO" id="GO:0046789">
    <property type="term" value="F:host cell surface receptor binding"/>
    <property type="evidence" value="ECO:0007669"/>
    <property type="project" value="InterPro"/>
</dbReference>
<feature type="domain" description="PfEMP1 CIDRalpha1" evidence="8">
    <location>
        <begin position="530"/>
        <end position="580"/>
    </location>
</feature>
<dbReference type="SUPFAM" id="SSF140924">
    <property type="entry name" value="Duffy binding domain-like"/>
    <property type="match status" value="6"/>
</dbReference>
<dbReference type="SUPFAM" id="SSF101967">
    <property type="entry name" value="Adhesin YadA, collagen-binding domain"/>
    <property type="match status" value="1"/>
</dbReference>
<dbReference type="FunFam" id="1.20.58.1930:FF:000001">
    <property type="entry name" value="Erythrocyte membrane protein 1, PfEMP1"/>
    <property type="match status" value="1"/>
</dbReference>
<dbReference type="InterPro" id="IPR011049">
    <property type="entry name" value="Serralysin-like_metalloprot_C"/>
</dbReference>
<feature type="compositionally biased region" description="Basic and acidic residues" evidence="2">
    <location>
        <begin position="1801"/>
        <end position="1811"/>
    </location>
</feature>
<feature type="region of interest" description="Disordered" evidence="2">
    <location>
        <begin position="2515"/>
        <end position="2631"/>
    </location>
</feature>
<dbReference type="Pfam" id="PF15445">
    <property type="entry name" value="ATS"/>
    <property type="match status" value="1"/>
</dbReference>
<feature type="compositionally biased region" description="Low complexity" evidence="2">
    <location>
        <begin position="1746"/>
        <end position="1755"/>
    </location>
</feature>
<feature type="compositionally biased region" description="Polar residues" evidence="2">
    <location>
        <begin position="1844"/>
        <end position="1874"/>
    </location>
</feature>
<reference evidence="11" key="1">
    <citation type="submission" date="2015-07" db="EMBL/GenBank/DDBJ databases">
        <title>Annotation of Plasmodium falciparum IGH-CR14.</title>
        <authorList>
            <consortium name="The Broad Institute Genome Sequencing Platform"/>
            <person name="Volkman S.K."/>
            <person name="Neafsey D.E."/>
            <person name="Dash A.P."/>
            <person name="Chitnis C.E."/>
            <person name="Hartl D.L."/>
            <person name="Young S.K."/>
            <person name="Zeng Q."/>
            <person name="Koehrsen M."/>
            <person name="Alvarado L."/>
            <person name="Berlin A."/>
            <person name="Borenstein D."/>
            <person name="Chapman S.B."/>
            <person name="Chen Z."/>
            <person name="Engels R."/>
            <person name="Freedman E."/>
            <person name="Gellesch M."/>
            <person name="Goldberg J."/>
            <person name="Griggs A."/>
            <person name="Gujja S."/>
            <person name="Heilman E.R."/>
            <person name="Heiman D.I."/>
            <person name="Howarth C."/>
            <person name="Jen D."/>
            <person name="Larson L."/>
            <person name="Mehta T."/>
            <person name="Neiman D."/>
            <person name="Park D."/>
            <person name="Pearson M."/>
            <person name="Roberts A."/>
            <person name="Saif S."/>
            <person name="Shea T."/>
            <person name="Shenoy N."/>
            <person name="Sisk P."/>
            <person name="Stolte C."/>
            <person name="Sykes S."/>
            <person name="Walk T."/>
            <person name="White J."/>
            <person name="Yandava C."/>
            <person name="Haas B."/>
            <person name="Henn M.R."/>
            <person name="Nusbaum C."/>
            <person name="Birren B."/>
        </authorList>
    </citation>
    <scope>NUCLEOTIDE SEQUENCE [LARGE SCALE GENOMIC DNA]</scope>
    <source>
        <strain evidence="11">IGH-CR14</strain>
    </source>
</reference>
<dbReference type="Pfam" id="PF15447">
    <property type="entry name" value="NTS"/>
    <property type="match status" value="1"/>
</dbReference>
<gene>
    <name evidence="10" type="ORF">PFMG_00868</name>
</gene>
<feature type="compositionally biased region" description="Basic and acidic residues" evidence="2">
    <location>
        <begin position="1555"/>
        <end position="1565"/>
    </location>
</feature>
<feature type="domain" description="Cysteine-rich interdomain region 1 gamma" evidence="7">
    <location>
        <begin position="2307"/>
        <end position="2357"/>
    </location>
</feature>
<feature type="compositionally biased region" description="Acidic residues" evidence="2">
    <location>
        <begin position="1649"/>
        <end position="1682"/>
    </location>
</feature>
<dbReference type="Pfam" id="PF22672">
    <property type="entry name" value="DBL_C"/>
    <property type="match status" value="3"/>
</dbReference>
<dbReference type="OrthoDB" id="379185at2759"/>
<dbReference type="FunFam" id="1.20.58.830:FF:000005">
    <property type="entry name" value="Erythrocyte membrane protein 1, PfEMP1"/>
    <property type="match status" value="1"/>
</dbReference>
<feature type="region of interest" description="Disordered" evidence="2">
    <location>
        <begin position="1555"/>
        <end position="1579"/>
    </location>
</feature>
<feature type="region of interest" description="Disordered" evidence="2">
    <location>
        <begin position="1844"/>
        <end position="1877"/>
    </location>
</feature>
<dbReference type="InterPro" id="IPR049158">
    <property type="entry name" value="PfEMP1_CIDRalpha1_dom"/>
</dbReference>
<feature type="domain" description="Duffy-antigen binding" evidence="4">
    <location>
        <begin position="1322"/>
        <end position="1484"/>
    </location>
</feature>
<proteinExistence type="predicted"/>
<evidence type="ECO:0000256" key="1">
    <source>
        <dbReference type="SAM" id="Coils"/>
    </source>
</evidence>
<feature type="domain" description="Duffy-antigen binding" evidence="4">
    <location>
        <begin position="1823"/>
        <end position="2028"/>
    </location>
</feature>
<evidence type="ECO:0000259" key="3">
    <source>
        <dbReference type="Pfam" id="PF03011"/>
    </source>
</evidence>
<feature type="compositionally biased region" description="Acidic residues" evidence="2">
    <location>
        <begin position="2526"/>
        <end position="2546"/>
    </location>
</feature>
<feature type="compositionally biased region" description="Low complexity" evidence="2">
    <location>
        <begin position="2765"/>
        <end position="2798"/>
    </location>
</feature>
<feature type="region of interest" description="Disordered" evidence="2">
    <location>
        <begin position="1617"/>
        <end position="1758"/>
    </location>
</feature>
<feature type="compositionally biased region" description="Basic and acidic residues" evidence="2">
    <location>
        <begin position="1710"/>
        <end position="1720"/>
    </location>
</feature>
<evidence type="ECO:0000313" key="11">
    <source>
        <dbReference type="Proteomes" id="UP000054562"/>
    </source>
</evidence>
<feature type="compositionally biased region" description="Gly residues" evidence="2">
    <location>
        <begin position="10"/>
        <end position="19"/>
    </location>
</feature>
<feature type="compositionally biased region" description="Polar residues" evidence="2">
    <location>
        <begin position="2799"/>
        <end position="2822"/>
    </location>
</feature>
<dbReference type="Pfam" id="PF05424">
    <property type="entry name" value="Duffy_binding"/>
    <property type="match status" value="4"/>
</dbReference>
<dbReference type="Pfam" id="PF18562">
    <property type="entry name" value="CIDR1_gamma"/>
    <property type="match status" value="1"/>
</dbReference>
<dbReference type="InterPro" id="IPR004258">
    <property type="entry name" value="DBL"/>
</dbReference>
<evidence type="ECO:0000259" key="9">
    <source>
        <dbReference type="Pfam" id="PF22672"/>
    </source>
</evidence>
<sequence length="3128" mass="356511">MALPLRPSSRGGGGGGSGGGKDKYDDAKEVLDEFGQQVYDEIVKKDAEKYKKALTGQLSLASTSPETVGTYKPCDFDYDEHTTSANGNTKPCGNDGKGNDVDRFSVKEQAEYDNKKMKCSNSEGACAPYRRLHLCSHNLESIDTDKIDSGNARHKLLAEVCMAAKYEGKSLVEKHKKFKQDNSDFNTNICTVLARSFADIGDIVRGKDLFLGNDKEKDQRKKLDENLKTIFGNIYEELREEQTKRKRAKPKNGQALQARYKKDGDNFFKLREDWWYANRQQVWKAITCHAGKDDAYFRNSSNRVYLFTDGQCGRDETDVPTNLDYVPQFLRWFEEWAEEFCRLKKIKLELAKKACRKDSQGLYCSHNGYDCTKPIEKESSCSRESKCTECSTKCIPYEYWLEKQQKEFEKQKEKYENEIKTYESDNDISNSNINNKYYKEFYEKFKDKGYNSLNEFLKLLNNGSYCKGVDGKDAIDFTNNVEKTFDRSKYCQPCPDCVVVCSNGTCSQKKDDDHCRSEIIKKILKYETPTPIEVLYSGDGQGLITEKLHEFCRGPNKVDSKNYKTWNCYNKNNDYNKCEMISWLYEDPKKSNLMLSIQCFDSWVQNLLIDTIKWEYELKDCINNTYDADCNDECNKNCECYEKWIKQKEKEWQKVKNVFGNNNRMSYIYYNNLSRIFDSFLFPVIYKLQKEEKDGKWDQFTKDLKKKFESSETNTPTGNSQDAIEFLLDHLKDNATICKDNNTNEACDSSKKETQNPCGKNTDVSKYTSVKQIAQYLKRKAYYEANKRSDGLHKLKGKAHEGKYNQKGTPSDLKENICNITLEHSNRDPKRSRGPCHGKDGDNKRFKIGTQWKGGEQVNKTYKDVYLPPRREHMCTSNLEFLQTTDNPLNGSEGGNKVNDSFLGEILLTAYREAERTKDYFKHEKDNPVACRAIRYSFADIGDIIRGKDLWERNRDMLKLQGHLKKIFGHINKSLKKTLNGNTKYEKDGEPYTKLREDWWEANRHQVWRAMKCHIEDLKDPSIDRSKSHCGYSDHTPLDDYIPQRLRWMTEWAEWFCKEQSQEYDKLEKECEECRSKGDGKGCTKESGRTCTKCTEACKEYKTKIQPWKDQWKKIKNKYEELYLQAHITAINGGPEYFGRSVDTKDKPVVNFLFELYKANGGRISFPRGTKAVVIALRNKVVVIALAKAPAKASAKASVTRIKRSISTTTQKTPYSTAAGYIHQELGKTVGCKEQTKFCIGGEKYAFKEPPEYATACDCINRSQTEEPKKKEENVESACKIVDGILKGDHGNRKVGDCNPKTEGTYPKWKCGNINLVKDPRVCMPPRRRKLCVRGLTQQGKITNKQDIRTQFIKSASIETHFAWHKYKKDNVNAERELNSGTIPHEFKRQMYYTFGDFRDIFFGRDISSCGYIKKASENIKGILKKENEKPEDWWKEHGHEIWEGMLCALEKASGATGTLTNNPNYTYPTIKFSGDKTTTLEEFAQTPQFLRWFIEWGEEFCREREKKENAVQKDCTQDYPGCKEKKTNGGNACNTACEAYKNYITDKEKEYTKQKGKFKDDKTQNKSGYNDTSTKDAPDYLKEKCLDGSCSCMEKVKNIDDYWKNPHKTYDDNKLETKCECPQTPPAGPTAGGVAKSGEPPAPSPPPSDEDDQDDEDEDEDDDDDDDDDPDENEEEEDEDHVPDGEGGSDVGEGEEETASTTEDPPAEEAPKEEKKEEDNNGDDQETTVNGKGETVTEPVEETVAEVQETTATEGPDVCKTVAELFSDPSKFKDVACNQKYGHPQRHWGWKCIPSGEDTTTERVRGKRSADGAPSGTNQGSICVPPRRRRLYIGPLSKWAKNYNTDKSQAEGSSVQAAQGSDTPDSASPSNSRAGDANTLRDAFIQSAAVETFFAWHDYKMEKKKEKEETQGQVYKQTDDNDEAQKKLKDGEIPDDFLRQMFYTLGDYRDICIGDTMAIEALSEEEKRNMETIKKAIDKILNSGNKENSGPQTQHSDEQRKSWWGDFAQYIWKGMICALTYKESDKKPADGTNKIEKDEEVYKKFFGENNNRNPPLPVTPDNPGTQKGTYQEKYDYNSVTLKDESGAKPAGGDSTINTPKTTLKDFVLRPPYFRYLEEWGETFCKERKKRLEKIEGECVKSDGRCSGYGEHCEHQLKDDPSTDADLKCPSCAISCSSYRKWIKGKRTEFDRQKEAYTGQKGNCKKENGGTEKNNGFCVTLEREAAEFLKRLKNGPCKTNNGNENGKDILDFNNPEQTFRPATNCAPCSQFKIDCQKANCNGDKKIGCKSKTHIDVNDFQTRGNFTDPVDMVVSDKNANEFTGDLEDCNGKGIFKGIKENKWECRNVCGYVVCKPEKVNGETAIGENKDQIITIRALVTHWVQYFLEDYNKIKHKISHCIKKGEESSCIKDCKDKCDCVGQWVERKKKEWENIKERFIEQYKGEPSDEDFNLRSCLETWIPKIPVANAKGNVIKLSKFEKSCACSADVNKQKNHGHKDAIDCMIKNLEKKIGECTSQTSGVKPETPCEESSPEPDDEPLEEEDQTPDEAKNMIPKICGNMPTTEEQTNTEETCDAPSAEEKKEKEKEEQEEREPSEGTENQPPVIKPEEEAAAPEERPPPPIPRPLPSDNTSDILKTTIPFGIALALTSIALLFLKKKTKSTIDLLRVINIPKGDYDIPTKLSPNRYIPYTSGKYRGKRYIYIEGDSGTDSGYTDHYSDITSSSESEYEELDINDIYVPGSPKYKTLIEVVLEPSGKNTTASGKNTTASGNNTTASGNNTTASGNNTTASGNNTTASGKNTPSDTQNDIQNDGIPSSKITDNEWNTLKDEFISQYLQSEQPNDVPNDYTSGNSSTNTNITTTSRHNVDNNTNTTMSRDNMEEKPFITSIHDRDLYTGEEYSYNVNMSTNSMDDIPISGKNTVYSGIDLINDTLSGNAHIDIYDELLKRKENELFGTNHPKHTNTHNLAKPISDDPLHNQLNLFHTWLDRHRDMCEQWNNKEEVLDKLKEEWNKDNNNSGNTHPSDSNKTLNTDVSIQIHMDNPKSINQFTNMDTYPNNSSMDTILEDLDKYNEPYYDVQDDIYYDVHDHDASTVDSNNMDVPSKVQIEMDINTKLVKEKYPIADVWDI</sequence>
<keyword evidence="1" id="KW-0175">Coiled coil</keyword>
<dbReference type="InterPro" id="IPR044932">
    <property type="entry name" value="PfEMP1_ATS_sf"/>
</dbReference>
<dbReference type="FunFam" id="1.20.58.1930:FF:000002">
    <property type="entry name" value="Erythrocyte membrane protein 1, PfEMP1"/>
    <property type="match status" value="1"/>
</dbReference>
<feature type="region of interest" description="Disordered" evidence="2">
    <location>
        <begin position="1785"/>
        <end position="1828"/>
    </location>
</feature>
<feature type="domain" description="Duffy-binding-like" evidence="9">
    <location>
        <begin position="335"/>
        <end position="489"/>
    </location>
</feature>
<dbReference type="CDD" id="cd12820">
    <property type="entry name" value="LbR_YadA-like"/>
    <property type="match status" value="1"/>
</dbReference>
<dbReference type="FunFam" id="1.20.58.830:FF:000006">
    <property type="entry name" value="Erythrocyte membrane protein 1, PfEMP1"/>
    <property type="match status" value="1"/>
</dbReference>
<feature type="domain" description="Plasmodium falciparum erythrocyte membrane protein 1 acidic terminal segment" evidence="5">
    <location>
        <begin position="2638"/>
        <end position="3128"/>
    </location>
</feature>
<protein>
    <submittedName>
        <fullName evidence="10">Erythrocyte membrane protein 1</fullName>
    </submittedName>
</protein>
<feature type="domain" description="Duffy-antigen binding" evidence="4">
    <location>
        <begin position="124"/>
        <end position="331"/>
    </location>
</feature>
<dbReference type="InterPro" id="IPR041480">
    <property type="entry name" value="CIDR1_gamma"/>
</dbReference>
<dbReference type="Gene3D" id="2.150.10.10">
    <property type="entry name" value="Serralysin-like metalloprotease, C-terminal"/>
    <property type="match status" value="1"/>
</dbReference>
<feature type="compositionally biased region" description="Polar residues" evidence="2">
    <location>
        <begin position="2868"/>
        <end position="2877"/>
    </location>
</feature>
<dbReference type="Gene3D" id="1.20.58.1930">
    <property type="match status" value="2"/>
</dbReference>
<feature type="domain" description="Duffy-binding-like" evidence="9">
    <location>
        <begin position="1051"/>
        <end position="1156"/>
    </location>
</feature>
<feature type="region of interest" description="Disordered" evidence="2">
    <location>
        <begin position="824"/>
        <end position="844"/>
    </location>
</feature>
<feature type="compositionally biased region" description="Low complexity" evidence="2">
    <location>
        <begin position="2849"/>
        <end position="2863"/>
    </location>
</feature>
<dbReference type="Gene3D" id="1.20.58.830">
    <property type="match status" value="4"/>
</dbReference>
<feature type="domain" description="Duffy-binding-like" evidence="9">
    <location>
        <begin position="2119"/>
        <end position="2262"/>
    </location>
</feature>
<feature type="region of interest" description="Disordered" evidence="2">
    <location>
        <begin position="1"/>
        <end position="28"/>
    </location>
</feature>
<dbReference type="GO" id="GO:0016020">
    <property type="term" value="C:membrane"/>
    <property type="evidence" value="ECO:0007669"/>
    <property type="project" value="InterPro"/>
</dbReference>
<dbReference type="Pfam" id="PF21807">
    <property type="entry name" value="PfEMP1_CIDRalpha1_dom"/>
    <property type="match status" value="1"/>
</dbReference>
<accession>A0A0L1I4Q6</accession>
<evidence type="ECO:0000259" key="7">
    <source>
        <dbReference type="Pfam" id="PF18562"/>
    </source>
</evidence>
<dbReference type="FunFam" id="1.20.1310.20:FF:000001">
    <property type="entry name" value="Erythrocyte membrane protein 1, PfEMP1"/>
    <property type="match status" value="1"/>
</dbReference>
<dbReference type="Proteomes" id="UP000054562">
    <property type="component" value="Unassembled WGS sequence"/>
</dbReference>
<feature type="region of interest" description="Disordered" evidence="2">
    <location>
        <begin position="2756"/>
        <end position="2822"/>
    </location>
</feature>
<evidence type="ECO:0000313" key="10">
    <source>
        <dbReference type="EMBL" id="KNG74646.1"/>
    </source>
</evidence>
<dbReference type="InterPro" id="IPR008602">
    <property type="entry name" value="Duffy-antigen-binding"/>
</dbReference>
<dbReference type="FunFam" id="1.20.58.830:FF:000001">
    <property type="entry name" value="Erythrocyte membrane protein 1, PfEMP1"/>
    <property type="match status" value="1"/>
</dbReference>
<name>A0A0L1I4Q6_PLAFA</name>
<feature type="region of interest" description="Disordered" evidence="2">
    <location>
        <begin position="1906"/>
        <end position="1926"/>
    </location>
</feature>
<evidence type="ECO:0000259" key="6">
    <source>
        <dbReference type="Pfam" id="PF15447"/>
    </source>
</evidence>